<dbReference type="Proteomes" id="UP001190700">
    <property type="component" value="Unassembled WGS sequence"/>
</dbReference>
<protein>
    <submittedName>
        <fullName evidence="1">Uncharacterized protein</fullName>
    </submittedName>
</protein>
<accession>A0AAE0C2Y5</accession>
<evidence type="ECO:0000313" key="2">
    <source>
        <dbReference type="Proteomes" id="UP001190700"/>
    </source>
</evidence>
<keyword evidence="2" id="KW-1185">Reference proteome</keyword>
<gene>
    <name evidence="1" type="ORF">CYMTET_43047</name>
</gene>
<proteinExistence type="predicted"/>
<name>A0AAE0C2Y5_9CHLO</name>
<sequence length="244" mass="26045">MAELYGDISNVTGDAITFSMSPGKRIVGLRHLQHVGVQLGHGVASQVKNLSWENRKRGIKAGSPQSYLSASNNCHSNPGSGTGAGGAVTRAVKGGDSIQAEPALGKEELLDTQRTWLPASHELQGDLAQQAAGAAGDSHAEQPQELQEISRSCRSCRRLMQLQELQEILRAAAAGAAGDSPQQPQELLEIRRRSCRRFKRSSCRSCSDISHKLQELQETAAGCRSAGDLAQQLQEAAGDSPQQL</sequence>
<reference evidence="1 2" key="1">
    <citation type="journal article" date="2015" name="Genome Biol. Evol.">
        <title>Comparative Genomics of a Bacterivorous Green Alga Reveals Evolutionary Causalities and Consequences of Phago-Mixotrophic Mode of Nutrition.</title>
        <authorList>
            <person name="Burns J.A."/>
            <person name="Paasch A."/>
            <person name="Narechania A."/>
            <person name="Kim E."/>
        </authorList>
    </citation>
    <scope>NUCLEOTIDE SEQUENCE [LARGE SCALE GENOMIC DNA]</scope>
    <source>
        <strain evidence="1 2">PLY_AMNH</strain>
    </source>
</reference>
<comment type="caution">
    <text evidence="1">The sequence shown here is derived from an EMBL/GenBank/DDBJ whole genome shotgun (WGS) entry which is preliminary data.</text>
</comment>
<dbReference type="AlphaFoldDB" id="A0AAE0C2Y5"/>
<evidence type="ECO:0000313" key="1">
    <source>
        <dbReference type="EMBL" id="KAK3247457.1"/>
    </source>
</evidence>
<organism evidence="1 2">
    <name type="scientific">Cymbomonas tetramitiformis</name>
    <dbReference type="NCBI Taxonomy" id="36881"/>
    <lineage>
        <taxon>Eukaryota</taxon>
        <taxon>Viridiplantae</taxon>
        <taxon>Chlorophyta</taxon>
        <taxon>Pyramimonadophyceae</taxon>
        <taxon>Pyramimonadales</taxon>
        <taxon>Pyramimonadaceae</taxon>
        <taxon>Cymbomonas</taxon>
    </lineage>
</organism>
<dbReference type="EMBL" id="LGRX02028955">
    <property type="protein sequence ID" value="KAK3247457.1"/>
    <property type="molecule type" value="Genomic_DNA"/>
</dbReference>